<sequence>MRVYGVQLSFNNMEEVMLFPINPASIEISESGQGKTYDVSGLGEINVIKNRKLTEYSFSGLFPAQWYPFVSEDEFLKTEEATFKRHRLDVEKNKQLHLGMESNNLLKINLKKLILNQDAKRYDPLQPVEYIKLIEKWMASKRPVRFIFSSSTYDINTAVSIESFQWEEAAGGGGDIEYSIKLMKYIFYGAKKVSTETTSDGGKVGATSTDSRPNDKQQDKTYTMIAGDSLWSVAKKKLGNGTRWKEIQTLNNIKDSELKRLPIGKVLKLP</sequence>
<dbReference type="CDD" id="cd00118">
    <property type="entry name" value="LysM"/>
    <property type="match status" value="1"/>
</dbReference>
<protein>
    <submittedName>
        <fullName evidence="3">LysM peptidoglycan-binding domain-containing protein</fullName>
    </submittedName>
</protein>
<dbReference type="InterPro" id="IPR018392">
    <property type="entry name" value="LysM"/>
</dbReference>
<feature type="compositionally biased region" description="Polar residues" evidence="1">
    <location>
        <begin position="195"/>
        <end position="211"/>
    </location>
</feature>
<dbReference type="Proteomes" id="UP001056756">
    <property type="component" value="Chromosome"/>
</dbReference>
<name>A0A9J6ZER1_9BACL</name>
<dbReference type="PROSITE" id="PS51782">
    <property type="entry name" value="LYSM"/>
    <property type="match status" value="1"/>
</dbReference>
<dbReference type="EMBL" id="CP097899">
    <property type="protein sequence ID" value="URN94638.1"/>
    <property type="molecule type" value="Genomic_DNA"/>
</dbReference>
<evidence type="ECO:0000313" key="4">
    <source>
        <dbReference type="Proteomes" id="UP001056756"/>
    </source>
</evidence>
<feature type="domain" description="LysM" evidence="2">
    <location>
        <begin position="220"/>
        <end position="269"/>
    </location>
</feature>
<reference evidence="3" key="1">
    <citation type="submission" date="2022-05" db="EMBL/GenBank/DDBJ databases">
        <title>Novel bacterial taxa in a minimal lignocellulolytic consortium and its capacity to transform plastics disclosed by genome-resolved metagenomics.</title>
        <authorList>
            <person name="Rodriguez C.A.D."/>
            <person name="Diaz-Garcia L."/>
            <person name="Herrera K."/>
            <person name="Tarazona N.A."/>
            <person name="Sproer C."/>
            <person name="Overmann J."/>
            <person name="Jimenez D.J."/>
        </authorList>
    </citation>
    <scope>NUCLEOTIDE SEQUENCE</scope>
    <source>
        <strain evidence="3">MAG5</strain>
    </source>
</reference>
<gene>
    <name evidence="3" type="ORF">NAG76_22945</name>
</gene>
<accession>A0A9J6ZER1</accession>
<dbReference type="KEGG" id="plig:NAG76_22945"/>
<dbReference type="Gene3D" id="3.10.350.10">
    <property type="entry name" value="LysM domain"/>
    <property type="match status" value="1"/>
</dbReference>
<organism evidence="3 4">
    <name type="scientific">Candidatus Pristimantibacillus lignocellulolyticus</name>
    <dbReference type="NCBI Taxonomy" id="2994561"/>
    <lineage>
        <taxon>Bacteria</taxon>
        <taxon>Bacillati</taxon>
        <taxon>Bacillota</taxon>
        <taxon>Bacilli</taxon>
        <taxon>Bacillales</taxon>
        <taxon>Paenibacillaceae</taxon>
        <taxon>Candidatus Pristimantibacillus</taxon>
    </lineage>
</organism>
<feature type="region of interest" description="Disordered" evidence="1">
    <location>
        <begin position="195"/>
        <end position="219"/>
    </location>
</feature>
<dbReference type="AlphaFoldDB" id="A0A9J6ZER1"/>
<dbReference type="Pfam" id="PF01476">
    <property type="entry name" value="LysM"/>
    <property type="match status" value="1"/>
</dbReference>
<evidence type="ECO:0000313" key="3">
    <source>
        <dbReference type="EMBL" id="URN94638.1"/>
    </source>
</evidence>
<evidence type="ECO:0000259" key="2">
    <source>
        <dbReference type="PROSITE" id="PS51782"/>
    </source>
</evidence>
<dbReference type="InterPro" id="IPR036779">
    <property type="entry name" value="LysM_dom_sf"/>
</dbReference>
<evidence type="ECO:0000256" key="1">
    <source>
        <dbReference type="SAM" id="MobiDB-lite"/>
    </source>
</evidence>
<proteinExistence type="predicted"/>